<evidence type="ECO:0000256" key="1">
    <source>
        <dbReference type="ARBA" id="ARBA00010945"/>
    </source>
</evidence>
<evidence type="ECO:0000256" key="2">
    <source>
        <dbReference type="ARBA" id="ARBA00022763"/>
    </source>
</evidence>
<dbReference type="InterPro" id="IPR043128">
    <property type="entry name" value="Rev_trsase/Diguanyl_cyclase"/>
</dbReference>
<dbReference type="GO" id="GO:0003684">
    <property type="term" value="F:damaged DNA binding"/>
    <property type="evidence" value="ECO:0007669"/>
    <property type="project" value="InterPro"/>
</dbReference>
<dbReference type="GO" id="GO:0005829">
    <property type="term" value="C:cytosol"/>
    <property type="evidence" value="ECO:0007669"/>
    <property type="project" value="TreeGrafter"/>
</dbReference>
<evidence type="ECO:0000256" key="3">
    <source>
        <dbReference type="ARBA" id="ARBA00023199"/>
    </source>
</evidence>
<keyword evidence="8" id="KW-1185">Reference proteome</keyword>
<dbReference type="InterPro" id="IPR050116">
    <property type="entry name" value="DNA_polymerase-Y"/>
</dbReference>
<gene>
    <name evidence="7" type="ORF">DPF_0008</name>
</gene>
<sequence length="425" mass="47533">MTNDFFALVDCNNFYVSCQRVFDPRLEGKPVVVLSNNDGCVIARSNEAKALNIPMGAPAFKCKTFFERNKVRVFSSNYTLYGDMSSRVMTTLGYFCPDMEIYSIDESFLFFRSTDPAKLMDLGRAIQKTVLIWTGIPVSVGFARTKTLAKLANRLAKKNPDGNGICVLDTHDQIHQGLSMTPVGDIWGIGRRYETFLRSKRIQTALDLVAMPQSWVQKHLTITGLHTVLELGQIPCIPLEQAPPPPGSLVCSRSFGTGVSDLASLQEALATYVVRAGEKLRRKKLTAGCVHVFLATNRFRPEPQYARSACLTLMPATSYTPDIQTKARAILEKIYSPGYTFQKVGVMLTDLTPSSNRQRSFFAPSPQEQSRQHNLMKVMDTINKQYGNTTVTLASAGLGHKKWHMRRKFLSKRYTTSWAELAEVS</sequence>
<dbReference type="Pfam" id="PF00817">
    <property type="entry name" value="IMS"/>
    <property type="match status" value="1"/>
</dbReference>
<dbReference type="Pfam" id="PF11799">
    <property type="entry name" value="IMS_C"/>
    <property type="match status" value="1"/>
</dbReference>
<evidence type="ECO:0000313" key="7">
    <source>
        <dbReference type="EMBL" id="GAU07330.1"/>
    </source>
</evidence>
<accession>A0A194ADP7</accession>
<dbReference type="Gene3D" id="1.10.150.20">
    <property type="entry name" value="5' to 3' exonuclease, C-terminal subdomain"/>
    <property type="match status" value="1"/>
</dbReference>
<reference evidence="8" key="1">
    <citation type="submission" date="2016-06" db="EMBL/GenBank/DDBJ databases">
        <title>Draft genome sequence of Desulfoplanes formicivorans strain Pf12B.</title>
        <authorList>
            <person name="Watanabe M."/>
            <person name="Kojima H."/>
            <person name="Fukui M."/>
        </authorList>
    </citation>
    <scope>NUCLEOTIDE SEQUENCE [LARGE SCALE GENOMIC DNA]</scope>
    <source>
        <strain evidence="8">Pf12B</strain>
    </source>
</reference>
<dbReference type="InterPro" id="IPR017961">
    <property type="entry name" value="DNA_pol_Y-fam_little_finger"/>
</dbReference>
<evidence type="ECO:0000256" key="5">
    <source>
        <dbReference type="ARBA" id="ARBA00023236"/>
    </source>
</evidence>
<keyword evidence="2" id="KW-0227">DNA damage</keyword>
<dbReference type="CDD" id="cd01700">
    <property type="entry name" value="PolY_Pol_V_umuC"/>
    <property type="match status" value="1"/>
</dbReference>
<evidence type="ECO:0000313" key="8">
    <source>
        <dbReference type="Proteomes" id="UP000095200"/>
    </source>
</evidence>
<comment type="similarity">
    <text evidence="1">Belongs to the DNA polymerase type-Y family.</text>
</comment>
<dbReference type="PANTHER" id="PTHR11076:SF34">
    <property type="entry name" value="PROTEIN UMUC"/>
    <property type="match status" value="1"/>
</dbReference>
<comment type="caution">
    <text evidence="7">The sequence shown here is derived from an EMBL/GenBank/DDBJ whole genome shotgun (WGS) entry which is preliminary data.</text>
</comment>
<keyword evidence="4" id="KW-0234">DNA repair</keyword>
<keyword evidence="3" id="KW-0741">SOS mutagenesis</keyword>
<dbReference type="GO" id="GO:0042276">
    <property type="term" value="P:error-prone translesion synthesis"/>
    <property type="evidence" value="ECO:0007669"/>
    <property type="project" value="TreeGrafter"/>
</dbReference>
<dbReference type="GO" id="GO:0006281">
    <property type="term" value="P:DNA repair"/>
    <property type="evidence" value="ECO:0007669"/>
    <property type="project" value="UniProtKB-KW"/>
</dbReference>
<evidence type="ECO:0000256" key="4">
    <source>
        <dbReference type="ARBA" id="ARBA00023204"/>
    </source>
</evidence>
<dbReference type="InterPro" id="IPR025188">
    <property type="entry name" value="DUF4113"/>
</dbReference>
<dbReference type="GO" id="GO:0003887">
    <property type="term" value="F:DNA-directed DNA polymerase activity"/>
    <property type="evidence" value="ECO:0007669"/>
    <property type="project" value="TreeGrafter"/>
</dbReference>
<dbReference type="EMBL" id="BDFE01000002">
    <property type="protein sequence ID" value="GAU07330.1"/>
    <property type="molecule type" value="Genomic_DNA"/>
</dbReference>
<dbReference type="AlphaFoldDB" id="A0A194ADP7"/>
<feature type="domain" description="UmuC" evidence="6">
    <location>
        <begin position="6"/>
        <end position="190"/>
    </location>
</feature>
<dbReference type="SUPFAM" id="SSF56672">
    <property type="entry name" value="DNA/RNA polymerases"/>
    <property type="match status" value="1"/>
</dbReference>
<keyword evidence="5" id="KW-0742">SOS response</keyword>
<dbReference type="Gene3D" id="3.30.70.270">
    <property type="match status" value="1"/>
</dbReference>
<dbReference type="PANTHER" id="PTHR11076">
    <property type="entry name" value="DNA REPAIR POLYMERASE UMUC / TRANSFERASE FAMILY MEMBER"/>
    <property type="match status" value="1"/>
</dbReference>
<dbReference type="InterPro" id="IPR001126">
    <property type="entry name" value="UmuC"/>
</dbReference>
<dbReference type="GO" id="GO:0009432">
    <property type="term" value="P:SOS response"/>
    <property type="evidence" value="ECO:0007669"/>
    <property type="project" value="UniProtKB-KW"/>
</dbReference>
<dbReference type="STRING" id="1592317.DPF_0008"/>
<name>A0A194ADP7_9BACT</name>
<protein>
    <submittedName>
        <fullName evidence="7">SOS mutagenesis and repair protein UmuC</fullName>
    </submittedName>
</protein>
<dbReference type="InterPro" id="IPR036775">
    <property type="entry name" value="DNA_pol_Y-fam_lit_finger_sf"/>
</dbReference>
<dbReference type="Gene3D" id="3.30.1490.100">
    <property type="entry name" value="DNA polymerase, Y-family, little finger domain"/>
    <property type="match status" value="1"/>
</dbReference>
<organism evidence="7 8">
    <name type="scientific">Desulfoplanes formicivorans</name>
    <dbReference type="NCBI Taxonomy" id="1592317"/>
    <lineage>
        <taxon>Bacteria</taxon>
        <taxon>Pseudomonadati</taxon>
        <taxon>Thermodesulfobacteriota</taxon>
        <taxon>Desulfovibrionia</taxon>
        <taxon>Desulfovibrionales</taxon>
        <taxon>Desulfoplanaceae</taxon>
        <taxon>Desulfoplanes</taxon>
    </lineage>
</organism>
<dbReference type="InterPro" id="IPR043502">
    <property type="entry name" value="DNA/RNA_pol_sf"/>
</dbReference>
<proteinExistence type="inferred from homology"/>
<dbReference type="Gene3D" id="3.40.1170.60">
    <property type="match status" value="1"/>
</dbReference>
<evidence type="ECO:0000259" key="6">
    <source>
        <dbReference type="PROSITE" id="PS50173"/>
    </source>
</evidence>
<dbReference type="Proteomes" id="UP000095200">
    <property type="component" value="Unassembled WGS sequence"/>
</dbReference>
<dbReference type="PROSITE" id="PS50173">
    <property type="entry name" value="UMUC"/>
    <property type="match status" value="1"/>
</dbReference>
<dbReference type="Pfam" id="PF13438">
    <property type="entry name" value="DUF4113"/>
    <property type="match status" value="1"/>
</dbReference>